<dbReference type="InterPro" id="IPR050132">
    <property type="entry name" value="Gln/Glu-tRNA_Ligase"/>
</dbReference>
<dbReference type="PANTHER" id="PTHR43097">
    <property type="entry name" value="GLUTAMINE-TRNA LIGASE"/>
    <property type="match status" value="1"/>
</dbReference>
<keyword evidence="1" id="KW-0648">Protein biosynthesis</keyword>
<evidence type="ECO:0000256" key="1">
    <source>
        <dbReference type="ARBA" id="ARBA00022917"/>
    </source>
</evidence>
<accession>A0ABD2IPC1</accession>
<feature type="region of interest" description="Disordered" evidence="2">
    <location>
        <begin position="521"/>
        <end position="561"/>
    </location>
</feature>
<organism evidence="4 5">
    <name type="scientific">Heterodera trifolii</name>
    <dbReference type="NCBI Taxonomy" id="157864"/>
    <lineage>
        <taxon>Eukaryota</taxon>
        <taxon>Metazoa</taxon>
        <taxon>Ecdysozoa</taxon>
        <taxon>Nematoda</taxon>
        <taxon>Chromadorea</taxon>
        <taxon>Rhabditida</taxon>
        <taxon>Tylenchina</taxon>
        <taxon>Tylenchomorpha</taxon>
        <taxon>Tylenchoidea</taxon>
        <taxon>Heteroderidae</taxon>
        <taxon>Heteroderinae</taxon>
        <taxon>Heterodera</taxon>
    </lineage>
</organism>
<evidence type="ECO:0000313" key="4">
    <source>
        <dbReference type="EMBL" id="KAL3081909.1"/>
    </source>
</evidence>
<sequence length="561" mass="62274">MKVAQVRREEGAEGGRITAVEVDLDLDNKDYKKTLKVTWLANRAENFAVKTVRYEHLISTPIISKEEDWKEFVNRDSEHFGTLLAEPALRKVNCGDILQIQRKSFYICDAKTANSMTLIEIPDGKETNNANMDNSEMPTFCARLLPNGDDTQMPTFCARLLSNGDDTQMPTFCARLLPNGDDTEMPTFCARLLSNGDDTEMPTFCARLSPNGDDTEMPTFCARLLSNGDDTETSTLSARLLPNGDDTEMPTFCARLLPNGDDSEMATFCARLLPNGDDSEMATFCARLLPKGDDSEMATFCARLLPSGDDSEMATFCARILPSGDDSEMATFSARILPSGDDSGMATCARILPSRDNSEISTFSASLLLNGDDSEMATFCASPAEQQPSSSVQIISVPIDQQPSTSFSLEAQPLIDESPVCKHFRHTILVKKSPKLVYKPKLIVPDPESPSVLQLGLRRSKRSRLPRLLAHMGQTAKYERDKDGNQVLVGATELVVKDRFLKKHRVADSVTASLKEQQLNHRKQIAKRKRRYQRTLSHIPEVEEDEDDGSDSGQKLMCKDR</sequence>
<dbReference type="SUPFAM" id="SSF50715">
    <property type="entry name" value="Ribosomal protein L25-like"/>
    <property type="match status" value="1"/>
</dbReference>
<name>A0ABD2IPC1_9BILA</name>
<dbReference type="PANTHER" id="PTHR43097:SF5">
    <property type="entry name" value="GLUTAMATE--TRNA LIGASE"/>
    <property type="match status" value="1"/>
</dbReference>
<dbReference type="GO" id="GO:0006412">
    <property type="term" value="P:translation"/>
    <property type="evidence" value="ECO:0007669"/>
    <property type="project" value="UniProtKB-KW"/>
</dbReference>
<dbReference type="AlphaFoldDB" id="A0ABD2IPC1"/>
<feature type="domain" description="tRNA synthetases class I (E and Q) anti-codon binding" evidence="3">
    <location>
        <begin position="36"/>
        <end position="109"/>
    </location>
</feature>
<comment type="caution">
    <text evidence="4">The sequence shown here is derived from an EMBL/GenBank/DDBJ whole genome shotgun (WGS) entry which is preliminary data.</text>
</comment>
<gene>
    <name evidence="4" type="ORF">niasHT_037087</name>
</gene>
<proteinExistence type="predicted"/>
<dbReference type="Proteomes" id="UP001620626">
    <property type="component" value="Unassembled WGS sequence"/>
</dbReference>
<feature type="compositionally biased region" description="Basic residues" evidence="2">
    <location>
        <begin position="521"/>
        <end position="533"/>
    </location>
</feature>
<dbReference type="Pfam" id="PF20974">
    <property type="entry name" value="tRNA-synt_1c_C2"/>
    <property type="match status" value="1"/>
</dbReference>
<dbReference type="InterPro" id="IPR020056">
    <property type="entry name" value="Rbsml_bL25/Gln-tRNA_synth_N"/>
</dbReference>
<evidence type="ECO:0000259" key="3">
    <source>
        <dbReference type="Pfam" id="PF20974"/>
    </source>
</evidence>
<keyword evidence="5" id="KW-1185">Reference proteome</keyword>
<evidence type="ECO:0000256" key="2">
    <source>
        <dbReference type="SAM" id="MobiDB-lite"/>
    </source>
</evidence>
<dbReference type="Gene3D" id="2.40.240.10">
    <property type="entry name" value="Ribosomal Protein L25, Chain P"/>
    <property type="match status" value="1"/>
</dbReference>
<protein>
    <recommendedName>
        <fullName evidence="3">tRNA synthetases class I (E and Q) anti-codon binding domain-containing protein</fullName>
    </recommendedName>
</protein>
<reference evidence="4 5" key="1">
    <citation type="submission" date="2024-10" db="EMBL/GenBank/DDBJ databases">
        <authorList>
            <person name="Kim D."/>
        </authorList>
    </citation>
    <scope>NUCLEOTIDE SEQUENCE [LARGE SCALE GENOMIC DNA]</scope>
    <source>
        <strain evidence="4">BH-2024</strain>
    </source>
</reference>
<evidence type="ECO:0000313" key="5">
    <source>
        <dbReference type="Proteomes" id="UP001620626"/>
    </source>
</evidence>
<dbReference type="InterPro" id="IPR011035">
    <property type="entry name" value="Ribosomal_bL25/Gln-tRNA_synth"/>
</dbReference>
<dbReference type="EMBL" id="JBICBT010001126">
    <property type="protein sequence ID" value="KAL3081909.1"/>
    <property type="molecule type" value="Genomic_DNA"/>
</dbReference>
<dbReference type="InterPro" id="IPR049437">
    <property type="entry name" value="tRNA-synt_1c_C2"/>
</dbReference>